<dbReference type="KEGG" id="ptan:CRYO30217_02173"/>
<dbReference type="Proteomes" id="UP000683507">
    <property type="component" value="Chromosome"/>
</dbReference>
<organism evidence="2 3">
    <name type="scientific">Parvicella tangerina</name>
    <dbReference type="NCBI Taxonomy" id="2829795"/>
    <lineage>
        <taxon>Bacteria</taxon>
        <taxon>Pseudomonadati</taxon>
        <taxon>Bacteroidota</taxon>
        <taxon>Flavobacteriia</taxon>
        <taxon>Flavobacteriales</taxon>
        <taxon>Parvicellaceae</taxon>
        <taxon>Parvicella</taxon>
    </lineage>
</organism>
<keyword evidence="3" id="KW-1185">Reference proteome</keyword>
<dbReference type="Gene3D" id="2.40.160.20">
    <property type="match status" value="1"/>
</dbReference>
<dbReference type="EMBL" id="OU015584">
    <property type="protein sequence ID" value="CAG5083361.1"/>
    <property type="molecule type" value="Genomic_DNA"/>
</dbReference>
<dbReference type="InterPro" id="IPR011250">
    <property type="entry name" value="OMP/PagP_B-barrel"/>
</dbReference>
<reference evidence="2" key="1">
    <citation type="submission" date="2021-04" db="EMBL/GenBank/DDBJ databases">
        <authorList>
            <person name="Rodrigo-Torres L."/>
            <person name="Arahal R. D."/>
            <person name="Lucena T."/>
        </authorList>
    </citation>
    <scope>NUCLEOTIDE SEQUENCE</scope>
    <source>
        <strain evidence="2">AS29M-1</strain>
    </source>
</reference>
<protein>
    <recommendedName>
        <fullName evidence="4">Outer membrane protein beta-barrel domain-containing protein</fullName>
    </recommendedName>
</protein>
<dbReference type="AlphaFoldDB" id="A0A916JMM9"/>
<sequence>MKKIKTIFAAVAIAFAAVSTSQAQVVEEGTILVDAYYGFPNLYTTTIKQAYASSSGSSNVKVGGIGPVGGKIEYLLADRIGLGLDVNYTNTFVSYDEMGVDSTSGNTTNYNYEVSRSVLRIFPRINFHFGNSDVFDGYAGVGAGYRMASWKFESNDPDFGDQSVDGLIPVSFRAFVGGRYFFTDALGLNFEIGLGGGALLQGGLSLKL</sequence>
<name>A0A916JMM9_9FLAO</name>
<evidence type="ECO:0000313" key="2">
    <source>
        <dbReference type="EMBL" id="CAG5083361.1"/>
    </source>
</evidence>
<feature type="chain" id="PRO_5037645791" description="Outer membrane protein beta-barrel domain-containing protein" evidence="1">
    <location>
        <begin position="24"/>
        <end position="208"/>
    </location>
</feature>
<evidence type="ECO:0008006" key="4">
    <source>
        <dbReference type="Google" id="ProtNLM"/>
    </source>
</evidence>
<keyword evidence="1" id="KW-0732">Signal</keyword>
<evidence type="ECO:0000313" key="3">
    <source>
        <dbReference type="Proteomes" id="UP000683507"/>
    </source>
</evidence>
<accession>A0A916JMM9</accession>
<proteinExistence type="predicted"/>
<feature type="signal peptide" evidence="1">
    <location>
        <begin position="1"/>
        <end position="23"/>
    </location>
</feature>
<evidence type="ECO:0000256" key="1">
    <source>
        <dbReference type="SAM" id="SignalP"/>
    </source>
</evidence>
<dbReference type="SUPFAM" id="SSF56925">
    <property type="entry name" value="OMPA-like"/>
    <property type="match status" value="1"/>
</dbReference>
<dbReference type="RefSeq" id="WP_258542400.1">
    <property type="nucleotide sequence ID" value="NZ_OU015584.1"/>
</dbReference>
<gene>
    <name evidence="2" type="ORF">CRYO30217_02173</name>
</gene>